<evidence type="ECO:0000256" key="2">
    <source>
        <dbReference type="ARBA" id="ARBA00009457"/>
    </source>
</evidence>
<feature type="transmembrane region" description="Helical" evidence="9">
    <location>
        <begin position="80"/>
        <end position="100"/>
    </location>
</feature>
<keyword evidence="5 6" id="KW-0472">Membrane</keyword>
<evidence type="ECO:0000313" key="10">
    <source>
        <dbReference type="EMBL" id="QPG74374.1"/>
    </source>
</evidence>
<evidence type="ECO:0000256" key="8">
    <source>
        <dbReference type="SAM" id="MobiDB-lite"/>
    </source>
</evidence>
<dbReference type="InterPro" id="IPR005045">
    <property type="entry name" value="CDC50/LEM3_fam"/>
</dbReference>
<dbReference type="GO" id="GO:0045332">
    <property type="term" value="P:phospholipid translocation"/>
    <property type="evidence" value="ECO:0007669"/>
    <property type="project" value="UniProtKB-UniRule"/>
</dbReference>
<evidence type="ECO:0000256" key="7">
    <source>
        <dbReference type="SAM" id="Coils"/>
    </source>
</evidence>
<evidence type="ECO:0000256" key="1">
    <source>
        <dbReference type="ARBA" id="ARBA00004370"/>
    </source>
</evidence>
<dbReference type="GeneID" id="62195102"/>
<evidence type="ECO:0000256" key="4">
    <source>
        <dbReference type="ARBA" id="ARBA00022989"/>
    </source>
</evidence>
<evidence type="ECO:0000256" key="9">
    <source>
        <dbReference type="SAM" id="Phobius"/>
    </source>
</evidence>
<keyword evidence="3 9" id="KW-0812">Transmembrane</keyword>
<dbReference type="GO" id="GO:0005794">
    <property type="term" value="C:Golgi apparatus"/>
    <property type="evidence" value="ECO:0007669"/>
    <property type="project" value="TreeGrafter"/>
</dbReference>
<sequence length="458" mass="51515">MGLAETFGGLKRRHNNNSQSSEDADQTEHDPMEESEDEDDISDSGSEDEKKKKKNRRPKVNSFTQQKLRAVHPILTPKNVIPALIAMAVVFVPLGAAMFYGAHKVEQLIIDYSQCENLASYDYYSEVPEKYLKYHFSKEMNVTAQWKLNTNSSSIWDDYPDDRAICQLQFQIPNDIGPSIFFFYMLRNFYPNHRRFASSFSEDQILGKRASISDVKNTEGQNCKPLSVDDATGKLIYPCGLIANSLFNDTYSILNAVNDTTDDYMLYREGIAWGYNKGRFKKTKYSPDEVVPPPNWIKMYPNGYNSTNMPNIADWPELQNWMAPAALTPFSKMVGRNDDDKLTKGTYEVSIGLHFPVLPYDGHKYIYLSTRSVIGGRNTFLGICWMVGGCVCILLAVGFAIVHLVHPRKLGDPSLFSWSEENQAEEAARLNAKVKAATEAAAAADADTRPKESSSSSS</sequence>
<dbReference type="EMBL" id="CP064812">
    <property type="protein sequence ID" value="QPG74374.1"/>
    <property type="molecule type" value="Genomic_DNA"/>
</dbReference>
<dbReference type="PANTHER" id="PTHR10926:SF20">
    <property type="entry name" value="PHOSPHOLIPID-TRANSPORTING ATPASE ACCESSORY SUBUNIT LEM3"/>
    <property type="match status" value="1"/>
</dbReference>
<dbReference type="AlphaFoldDB" id="A0A875S585"/>
<dbReference type="GO" id="GO:0005783">
    <property type="term" value="C:endoplasmic reticulum"/>
    <property type="evidence" value="ECO:0007669"/>
    <property type="project" value="TreeGrafter"/>
</dbReference>
<proteinExistence type="inferred from homology"/>
<keyword evidence="11" id="KW-1185">Reference proteome</keyword>
<name>A0A875S585_EENNA</name>
<gene>
    <name evidence="10" type="ORF">FOA43_001701</name>
</gene>
<dbReference type="RefSeq" id="XP_038777939.1">
    <property type="nucleotide sequence ID" value="XM_038922011.1"/>
</dbReference>
<evidence type="ECO:0000313" key="11">
    <source>
        <dbReference type="Proteomes" id="UP000662931"/>
    </source>
</evidence>
<reference evidence="10" key="1">
    <citation type="submission" date="2020-10" db="EMBL/GenBank/DDBJ databases">
        <authorList>
            <person name="Roach M.J.R."/>
        </authorList>
    </citation>
    <scope>NUCLEOTIDE SEQUENCE</scope>
    <source>
        <strain evidence="10">CBS 1945</strain>
    </source>
</reference>
<feature type="region of interest" description="Disordered" evidence="8">
    <location>
        <begin position="1"/>
        <end position="63"/>
    </location>
</feature>
<evidence type="ECO:0000256" key="5">
    <source>
        <dbReference type="ARBA" id="ARBA00023136"/>
    </source>
</evidence>
<keyword evidence="4 9" id="KW-1133">Transmembrane helix</keyword>
<keyword evidence="7" id="KW-0175">Coiled coil</keyword>
<organism evidence="10 11">
    <name type="scientific">Eeniella nana</name>
    <name type="common">Yeast</name>
    <name type="synonym">Brettanomyces nanus</name>
    <dbReference type="NCBI Taxonomy" id="13502"/>
    <lineage>
        <taxon>Eukaryota</taxon>
        <taxon>Fungi</taxon>
        <taxon>Dikarya</taxon>
        <taxon>Ascomycota</taxon>
        <taxon>Saccharomycotina</taxon>
        <taxon>Pichiomycetes</taxon>
        <taxon>Pichiales</taxon>
        <taxon>Pichiaceae</taxon>
        <taxon>Brettanomyces</taxon>
    </lineage>
</organism>
<comment type="subcellular location">
    <subcellularLocation>
        <location evidence="1">Membrane</location>
    </subcellularLocation>
</comment>
<feature type="coiled-coil region" evidence="7">
    <location>
        <begin position="420"/>
        <end position="447"/>
    </location>
</feature>
<dbReference type="PANTHER" id="PTHR10926">
    <property type="entry name" value="CELL CYCLE CONTROL PROTEIN 50"/>
    <property type="match status" value="1"/>
</dbReference>
<dbReference type="GO" id="GO:0005886">
    <property type="term" value="C:plasma membrane"/>
    <property type="evidence" value="ECO:0007669"/>
    <property type="project" value="TreeGrafter"/>
</dbReference>
<accession>A0A875S585</accession>
<feature type="transmembrane region" description="Helical" evidence="9">
    <location>
        <begin position="380"/>
        <end position="405"/>
    </location>
</feature>
<dbReference type="Proteomes" id="UP000662931">
    <property type="component" value="Chromosome 1"/>
</dbReference>
<dbReference type="PIRSF" id="PIRSF015840">
    <property type="entry name" value="DUF284_TM_euk"/>
    <property type="match status" value="1"/>
</dbReference>
<evidence type="ECO:0000256" key="6">
    <source>
        <dbReference type="PIRNR" id="PIRNR015840"/>
    </source>
</evidence>
<comment type="similarity">
    <text evidence="2 6">Belongs to the CDC50/LEM3 family.</text>
</comment>
<dbReference type="KEGG" id="bnn:FOA43_001701"/>
<feature type="compositionally biased region" description="Acidic residues" evidence="8">
    <location>
        <begin position="33"/>
        <end position="46"/>
    </location>
</feature>
<dbReference type="OrthoDB" id="340608at2759"/>
<dbReference type="Pfam" id="PF03381">
    <property type="entry name" value="CDC50"/>
    <property type="match status" value="1"/>
</dbReference>
<protein>
    <submittedName>
        <fullName evidence="10">Uncharacterized protein</fullName>
    </submittedName>
</protein>
<evidence type="ECO:0000256" key="3">
    <source>
        <dbReference type="ARBA" id="ARBA00022692"/>
    </source>
</evidence>